<sequence>MAGEGGEDPDLSIESTPTWVIAAVCTVIVSITLFFERFLHYTGKTLKKKHEKTLYEALLKVKEELMLLGFISLLLMVFQGAIQRICIPESTTHHGLPCKIDPDNTTDFSIVHFDFGNKSSLHFLGGARSLATSKSYSVSYHCKKAGKVPLLSLEAIHQLHIFIFVLAITHVVLSLITVVLGLTQISKWNHWEMAIRREDDTASNMIKHVHELKFIQDRFKGFGKAAGIVSRLNDFGKQFYGPITKEDYRTMRLGFIMKHCRGNPKFNFYNYMIRALEADFKKVIGINWYLWAFVIVFLLINVGGWHAYFWVSFIPFVLLFVIGAKLEHIITCLAREVVEKHTAIEGDLIVSPSDHLFWFGKPKIVLFLIHFILFQNAFELSYFFWILTSYGFHSCIMGAASYIFPRLVFSAIVQVVCSYSTLPLYAIVSNMGSSFKKAIFEDHVQECLESWLDDVRARQRVGTNGAGHENQPKEAKTNTEIEEITTKKLGGSSSQIN</sequence>
<evidence type="ECO:0000256" key="1">
    <source>
        <dbReference type="ARBA" id="ARBA00004141"/>
    </source>
</evidence>
<comment type="subcellular location">
    <subcellularLocation>
        <location evidence="1 8">Membrane</location>
        <topology evidence="1 8">Multi-pass membrane protein</topology>
    </subcellularLocation>
</comment>
<comment type="function">
    <text evidence="8">May be involved in modulation of pathogen defense and leaf cell death.</text>
</comment>
<evidence type="ECO:0000256" key="2">
    <source>
        <dbReference type="ARBA" id="ARBA00006574"/>
    </source>
</evidence>
<feature type="region of interest" description="Disordered" evidence="9">
    <location>
        <begin position="462"/>
        <end position="497"/>
    </location>
</feature>
<protein>
    <recommendedName>
        <fullName evidence="8">MLO-like protein</fullName>
    </recommendedName>
</protein>
<evidence type="ECO:0000313" key="11">
    <source>
        <dbReference type="EMBL" id="KAJ1696482.1"/>
    </source>
</evidence>
<evidence type="ECO:0000256" key="5">
    <source>
        <dbReference type="ARBA" id="ARBA00022989"/>
    </source>
</evidence>
<comment type="caution">
    <text evidence="11">The sequence shown here is derived from an EMBL/GenBank/DDBJ whole genome shotgun (WGS) entry which is preliminary data.</text>
</comment>
<name>A0A9Q0CM16_9POAL</name>
<dbReference type="Pfam" id="PF03094">
    <property type="entry name" value="Mlo"/>
    <property type="match status" value="1"/>
</dbReference>
<keyword evidence="4 8" id="KW-0611">Plant defense</keyword>
<dbReference type="EMBL" id="JAMQYH010000002">
    <property type="protein sequence ID" value="KAJ1696482.1"/>
    <property type="molecule type" value="Genomic_DNA"/>
</dbReference>
<feature type="transmembrane region" description="Helical" evidence="10">
    <location>
        <begin position="159"/>
        <end position="183"/>
    </location>
</feature>
<keyword evidence="8" id="KW-0112">Calmodulin-binding</keyword>
<feature type="compositionally biased region" description="Basic and acidic residues" evidence="9">
    <location>
        <begin position="470"/>
        <end position="479"/>
    </location>
</feature>
<evidence type="ECO:0000256" key="8">
    <source>
        <dbReference type="RuleBase" id="RU280816"/>
    </source>
</evidence>
<dbReference type="GO" id="GO:0016020">
    <property type="term" value="C:membrane"/>
    <property type="evidence" value="ECO:0007669"/>
    <property type="project" value="UniProtKB-SubCell"/>
</dbReference>
<keyword evidence="12" id="KW-1185">Reference proteome</keyword>
<feature type="transmembrane region" description="Helical" evidence="10">
    <location>
        <begin position="65"/>
        <end position="82"/>
    </location>
</feature>
<evidence type="ECO:0000256" key="10">
    <source>
        <dbReference type="SAM" id="Phobius"/>
    </source>
</evidence>
<evidence type="ECO:0000256" key="7">
    <source>
        <dbReference type="ARBA" id="ARBA00023265"/>
    </source>
</evidence>
<gene>
    <name evidence="8" type="primary">MLO</name>
    <name evidence="11" type="ORF">LUZ63_004994</name>
</gene>
<dbReference type="Proteomes" id="UP001151287">
    <property type="component" value="Unassembled WGS sequence"/>
</dbReference>
<dbReference type="OrthoDB" id="1388414at2759"/>
<dbReference type="PANTHER" id="PTHR31942:SF122">
    <property type="entry name" value="MLO-LIKE PROTEIN"/>
    <property type="match status" value="1"/>
</dbReference>
<evidence type="ECO:0000256" key="9">
    <source>
        <dbReference type="SAM" id="MobiDB-lite"/>
    </source>
</evidence>
<feature type="transmembrane region" description="Helical" evidence="10">
    <location>
        <begin position="283"/>
        <end position="301"/>
    </location>
</feature>
<evidence type="ECO:0000256" key="3">
    <source>
        <dbReference type="ARBA" id="ARBA00022692"/>
    </source>
</evidence>
<proteinExistence type="inferred from homology"/>
<dbReference type="InterPro" id="IPR004326">
    <property type="entry name" value="Mlo"/>
</dbReference>
<evidence type="ECO:0000256" key="4">
    <source>
        <dbReference type="ARBA" id="ARBA00022821"/>
    </source>
</evidence>
<evidence type="ECO:0000313" key="12">
    <source>
        <dbReference type="Proteomes" id="UP001151287"/>
    </source>
</evidence>
<feature type="transmembrane region" description="Helical" evidence="10">
    <location>
        <begin position="364"/>
        <end position="387"/>
    </location>
</feature>
<comment type="similarity">
    <text evidence="2 8">Belongs to the MLO family.</text>
</comment>
<feature type="transmembrane region" description="Helical" evidence="10">
    <location>
        <begin position="19"/>
        <end position="39"/>
    </location>
</feature>
<keyword evidence="3 8" id="KW-0812">Transmembrane</keyword>
<dbReference type="AlphaFoldDB" id="A0A9Q0CM16"/>
<evidence type="ECO:0000256" key="6">
    <source>
        <dbReference type="ARBA" id="ARBA00023136"/>
    </source>
</evidence>
<comment type="domain">
    <text evidence="8">The C-terminus contains a calmodulin-binding domain, which binds calmodulin in a calcium-dependent fashion.</text>
</comment>
<keyword evidence="5 8" id="KW-1133">Transmembrane helix</keyword>
<organism evidence="11 12">
    <name type="scientific">Rhynchospora breviuscula</name>
    <dbReference type="NCBI Taxonomy" id="2022672"/>
    <lineage>
        <taxon>Eukaryota</taxon>
        <taxon>Viridiplantae</taxon>
        <taxon>Streptophyta</taxon>
        <taxon>Embryophyta</taxon>
        <taxon>Tracheophyta</taxon>
        <taxon>Spermatophyta</taxon>
        <taxon>Magnoliopsida</taxon>
        <taxon>Liliopsida</taxon>
        <taxon>Poales</taxon>
        <taxon>Cyperaceae</taxon>
        <taxon>Cyperoideae</taxon>
        <taxon>Rhynchosporeae</taxon>
        <taxon>Rhynchospora</taxon>
    </lineage>
</organism>
<accession>A0A9Q0CM16</accession>
<dbReference type="GO" id="GO:0006952">
    <property type="term" value="P:defense response"/>
    <property type="evidence" value="ECO:0007669"/>
    <property type="project" value="UniProtKB-KW"/>
</dbReference>
<dbReference type="PANTHER" id="PTHR31942">
    <property type="entry name" value="MLO-LIKE PROTEIN 1"/>
    <property type="match status" value="1"/>
</dbReference>
<keyword evidence="6 8" id="KW-0472">Membrane</keyword>
<dbReference type="GO" id="GO:0005516">
    <property type="term" value="F:calmodulin binding"/>
    <property type="evidence" value="ECO:0007669"/>
    <property type="project" value="UniProtKB-KW"/>
</dbReference>
<feature type="transmembrane region" description="Helical" evidence="10">
    <location>
        <begin position="307"/>
        <end position="326"/>
    </location>
</feature>
<reference evidence="11" key="1">
    <citation type="journal article" date="2022" name="Cell">
        <title>Repeat-based holocentromeres influence genome architecture and karyotype evolution.</title>
        <authorList>
            <person name="Hofstatter P.G."/>
            <person name="Thangavel G."/>
            <person name="Lux T."/>
            <person name="Neumann P."/>
            <person name="Vondrak T."/>
            <person name="Novak P."/>
            <person name="Zhang M."/>
            <person name="Costa L."/>
            <person name="Castellani M."/>
            <person name="Scott A."/>
            <person name="Toegelov H."/>
            <person name="Fuchs J."/>
            <person name="Mata-Sucre Y."/>
            <person name="Dias Y."/>
            <person name="Vanzela A.L.L."/>
            <person name="Huettel B."/>
            <person name="Almeida C.C.S."/>
            <person name="Simkova H."/>
            <person name="Souza G."/>
            <person name="Pedrosa-Harand A."/>
            <person name="Macas J."/>
            <person name="Mayer K.F.X."/>
            <person name="Houben A."/>
            <person name="Marques A."/>
        </authorList>
    </citation>
    <scope>NUCLEOTIDE SEQUENCE</scope>
    <source>
        <strain evidence="11">RhyBre1mFocal</strain>
    </source>
</reference>
<feature type="transmembrane region" description="Helical" evidence="10">
    <location>
        <begin position="407"/>
        <end position="428"/>
    </location>
</feature>
<keyword evidence="7 8" id="KW-0568">Pathogenesis-related protein</keyword>